<dbReference type="InterPro" id="IPR032675">
    <property type="entry name" value="LRR_dom_sf"/>
</dbReference>
<dbReference type="EMBL" id="KV425891">
    <property type="protein sequence ID" value="KZW01834.1"/>
    <property type="molecule type" value="Genomic_DNA"/>
</dbReference>
<dbReference type="Proteomes" id="UP000077266">
    <property type="component" value="Unassembled WGS sequence"/>
</dbReference>
<name>A0A165P9C3_EXIGL</name>
<proteinExistence type="predicted"/>
<gene>
    <name evidence="1" type="ORF">EXIGLDRAFT_27661</name>
</gene>
<dbReference type="Gene3D" id="3.80.10.10">
    <property type="entry name" value="Ribonuclease Inhibitor"/>
    <property type="match status" value="1"/>
</dbReference>
<keyword evidence="2" id="KW-1185">Reference proteome</keyword>
<dbReference type="AlphaFoldDB" id="A0A165P9C3"/>
<reference evidence="1 2" key="1">
    <citation type="journal article" date="2016" name="Mol. Biol. Evol.">
        <title>Comparative Genomics of Early-Diverging Mushroom-Forming Fungi Provides Insights into the Origins of Lignocellulose Decay Capabilities.</title>
        <authorList>
            <person name="Nagy L.G."/>
            <person name="Riley R."/>
            <person name="Tritt A."/>
            <person name="Adam C."/>
            <person name="Daum C."/>
            <person name="Floudas D."/>
            <person name="Sun H."/>
            <person name="Yadav J.S."/>
            <person name="Pangilinan J."/>
            <person name="Larsson K.H."/>
            <person name="Matsuura K."/>
            <person name="Barry K."/>
            <person name="Labutti K."/>
            <person name="Kuo R."/>
            <person name="Ohm R.A."/>
            <person name="Bhattacharya S.S."/>
            <person name="Shirouzu T."/>
            <person name="Yoshinaga Y."/>
            <person name="Martin F.M."/>
            <person name="Grigoriev I.V."/>
            <person name="Hibbett D.S."/>
        </authorList>
    </citation>
    <scope>NUCLEOTIDE SEQUENCE [LARGE SCALE GENOMIC DNA]</scope>
    <source>
        <strain evidence="1 2">HHB12029</strain>
    </source>
</reference>
<dbReference type="SUPFAM" id="SSF81383">
    <property type="entry name" value="F-box domain"/>
    <property type="match status" value="1"/>
</dbReference>
<sequence>MQDCVVVSHVCHYWRELALGTPRLWCELDFFTSRHGGPCECLMCSALELDDIHRLGTTNIHLITNIIGRSLALPLHLNITAPVPRCEPDDTAYLARMLKPCIDRLVALNVKTDDPWLAGEFIQGFPSLPALRSLSYRHIDEFNYEGLFLGPVALPALQALDLTTRNILHSEFPQSEVTHFSLPSVHTLRTVVQRLEDLYTIFSACPQLQDLSVTIEHRLFATPEPASSWRGIRQRAASLRAVEICYSVPEQVAAVLAIFHDPSRS</sequence>
<evidence type="ECO:0008006" key="3">
    <source>
        <dbReference type="Google" id="ProtNLM"/>
    </source>
</evidence>
<dbReference type="SUPFAM" id="SSF52047">
    <property type="entry name" value="RNI-like"/>
    <property type="match status" value="1"/>
</dbReference>
<accession>A0A165P9C3</accession>
<dbReference type="OrthoDB" id="3051796at2759"/>
<evidence type="ECO:0000313" key="1">
    <source>
        <dbReference type="EMBL" id="KZW01834.1"/>
    </source>
</evidence>
<dbReference type="InterPro" id="IPR036047">
    <property type="entry name" value="F-box-like_dom_sf"/>
</dbReference>
<organism evidence="1 2">
    <name type="scientific">Exidia glandulosa HHB12029</name>
    <dbReference type="NCBI Taxonomy" id="1314781"/>
    <lineage>
        <taxon>Eukaryota</taxon>
        <taxon>Fungi</taxon>
        <taxon>Dikarya</taxon>
        <taxon>Basidiomycota</taxon>
        <taxon>Agaricomycotina</taxon>
        <taxon>Agaricomycetes</taxon>
        <taxon>Auriculariales</taxon>
        <taxon>Exidiaceae</taxon>
        <taxon>Exidia</taxon>
    </lineage>
</organism>
<dbReference type="InParanoid" id="A0A165P9C3"/>
<evidence type="ECO:0000313" key="2">
    <source>
        <dbReference type="Proteomes" id="UP000077266"/>
    </source>
</evidence>
<protein>
    <recommendedName>
        <fullName evidence="3">F-box domain-containing protein</fullName>
    </recommendedName>
</protein>